<dbReference type="InterPro" id="IPR010998">
    <property type="entry name" value="Integrase_recombinase_N"/>
</dbReference>
<proteinExistence type="predicted"/>
<organism evidence="3 4">
    <name type="scientific">Campylobacter hyointestinalis subsp. hyointestinalis</name>
    <dbReference type="NCBI Taxonomy" id="91352"/>
    <lineage>
        <taxon>Bacteria</taxon>
        <taxon>Pseudomonadati</taxon>
        <taxon>Campylobacterota</taxon>
        <taxon>Epsilonproteobacteria</taxon>
        <taxon>Campylobacterales</taxon>
        <taxon>Campylobacteraceae</taxon>
        <taxon>Campylobacter</taxon>
    </lineage>
</organism>
<dbReference type="EC" id="3.6.3.14" evidence="3"/>
<dbReference type="Gene3D" id="1.10.150.130">
    <property type="match status" value="1"/>
</dbReference>
<dbReference type="AlphaFoldDB" id="A0A9W5ASE9"/>
<evidence type="ECO:0000313" key="3">
    <source>
        <dbReference type="EMBL" id="CUU83401.1"/>
    </source>
</evidence>
<keyword evidence="3" id="KW-0378">Hydrolase</keyword>
<comment type="caution">
    <text evidence="3">The sequence shown here is derived from an EMBL/GenBank/DDBJ whole genome shotgun (WGS) entry which is preliminary data.</text>
</comment>
<dbReference type="RefSeq" id="WP_059427505.1">
    <property type="nucleotide sequence ID" value="NZ_FAUT01000001.1"/>
</dbReference>
<dbReference type="GO" id="GO:0015074">
    <property type="term" value="P:DNA integration"/>
    <property type="evidence" value="ECO:0007669"/>
    <property type="project" value="InterPro"/>
</dbReference>
<dbReference type="InterPro" id="IPR011010">
    <property type="entry name" value="DNA_brk_join_enz"/>
</dbReference>
<gene>
    <name evidence="3" type="ORF">ERS739220_01428</name>
</gene>
<keyword evidence="1" id="KW-0238">DNA-binding</keyword>
<dbReference type="EMBL" id="FAUW01000003">
    <property type="protein sequence ID" value="CUU83401.1"/>
    <property type="molecule type" value="Genomic_DNA"/>
</dbReference>
<dbReference type="Proteomes" id="UP000052257">
    <property type="component" value="Unassembled WGS sequence"/>
</dbReference>
<name>A0A9W5ASE9_CAMHY</name>
<dbReference type="GeneID" id="29474350"/>
<reference evidence="3 4" key="1">
    <citation type="submission" date="2015-11" db="EMBL/GenBank/DDBJ databases">
        <authorList>
            <consortium name="Pathogen Informatics"/>
        </authorList>
    </citation>
    <scope>NUCLEOTIDE SEQUENCE [LARGE SCALE GENOMIC DNA]</scope>
    <source>
        <strain evidence="3 4">006A-0191</strain>
    </source>
</reference>
<evidence type="ECO:0000313" key="4">
    <source>
        <dbReference type="Proteomes" id="UP000052257"/>
    </source>
</evidence>
<accession>A0A9W5ASE9</accession>
<protein>
    <submittedName>
        <fullName evidence="3">ATP synthase C chain</fullName>
        <ecNumber evidence="3">3.6.3.14</ecNumber>
    </submittedName>
</protein>
<dbReference type="GO" id="GO:0016787">
    <property type="term" value="F:hydrolase activity"/>
    <property type="evidence" value="ECO:0007669"/>
    <property type="project" value="UniProtKB-KW"/>
</dbReference>
<dbReference type="SUPFAM" id="SSF56349">
    <property type="entry name" value="DNA breaking-rejoining enzymes"/>
    <property type="match status" value="1"/>
</dbReference>
<dbReference type="GO" id="GO:0003677">
    <property type="term" value="F:DNA binding"/>
    <property type="evidence" value="ECO:0007669"/>
    <property type="project" value="UniProtKB-KW"/>
</dbReference>
<feature type="domain" description="Integrase SAM-like N-terminal" evidence="2">
    <location>
        <begin position="83"/>
        <end position="140"/>
    </location>
</feature>
<dbReference type="Pfam" id="PF14659">
    <property type="entry name" value="Phage_int_SAM_3"/>
    <property type="match status" value="1"/>
</dbReference>
<dbReference type="InterPro" id="IPR004107">
    <property type="entry name" value="Integrase_SAM-like_N"/>
</dbReference>
<evidence type="ECO:0000259" key="2">
    <source>
        <dbReference type="Pfam" id="PF14659"/>
    </source>
</evidence>
<sequence length="239" mass="28373">MAKSKKREKVNYLEYTFTVFEKYDTWQISFKNPKDGKILKRSTKLVATSSNLITVKRDIIPSVVEYLTGKIKSFEEDENKDFTVDEWATKFFEAYPNKVRENVFESNLKHYNNHIKPYFGNRKLKSVLPIEIETWQNDLLYNKTYKKGNVFKKYQPLTVKKFRSAFLSIFDSAVKNLKVESNPLRKVEVPKEEGKVTTIEYDDEDEGEIFPFNENEINIILEKSNRYLKNFFYLCTLVE</sequence>
<evidence type="ECO:0000256" key="1">
    <source>
        <dbReference type="ARBA" id="ARBA00023125"/>
    </source>
</evidence>